<evidence type="ECO:0000256" key="1">
    <source>
        <dbReference type="SAM" id="MobiDB-lite"/>
    </source>
</evidence>
<feature type="compositionally biased region" description="Low complexity" evidence="1">
    <location>
        <begin position="81"/>
        <end position="92"/>
    </location>
</feature>
<accession>A0AA86SQ14</accession>
<protein>
    <submittedName>
        <fullName evidence="2">Uncharacterized protein</fullName>
    </submittedName>
</protein>
<feature type="region of interest" description="Disordered" evidence="1">
    <location>
        <begin position="1"/>
        <end position="113"/>
    </location>
</feature>
<dbReference type="EMBL" id="OY731404">
    <property type="protein sequence ID" value="CAJ1969569.1"/>
    <property type="molecule type" value="Genomic_DNA"/>
</dbReference>
<feature type="compositionally biased region" description="Polar residues" evidence="1">
    <location>
        <begin position="93"/>
        <end position="113"/>
    </location>
</feature>
<dbReference type="Gramene" id="rna-AYBTSS11_LOCUS22327">
    <property type="protein sequence ID" value="CAJ1969569.1"/>
    <property type="gene ID" value="gene-AYBTSS11_LOCUS22327"/>
</dbReference>
<keyword evidence="3" id="KW-1185">Reference proteome</keyword>
<organism evidence="2 3">
    <name type="scientific">Sphenostylis stenocarpa</name>
    <dbReference type="NCBI Taxonomy" id="92480"/>
    <lineage>
        <taxon>Eukaryota</taxon>
        <taxon>Viridiplantae</taxon>
        <taxon>Streptophyta</taxon>
        <taxon>Embryophyta</taxon>
        <taxon>Tracheophyta</taxon>
        <taxon>Spermatophyta</taxon>
        <taxon>Magnoliopsida</taxon>
        <taxon>eudicotyledons</taxon>
        <taxon>Gunneridae</taxon>
        <taxon>Pentapetalae</taxon>
        <taxon>rosids</taxon>
        <taxon>fabids</taxon>
        <taxon>Fabales</taxon>
        <taxon>Fabaceae</taxon>
        <taxon>Papilionoideae</taxon>
        <taxon>50 kb inversion clade</taxon>
        <taxon>NPAAA clade</taxon>
        <taxon>indigoferoid/millettioid clade</taxon>
        <taxon>Phaseoleae</taxon>
        <taxon>Sphenostylis</taxon>
    </lineage>
</organism>
<proteinExistence type="predicted"/>
<evidence type="ECO:0000313" key="2">
    <source>
        <dbReference type="EMBL" id="CAJ1969569.1"/>
    </source>
</evidence>
<gene>
    <name evidence="2" type="ORF">AYBTSS11_LOCUS22327</name>
</gene>
<dbReference type="Proteomes" id="UP001189624">
    <property type="component" value="Chromosome 7"/>
</dbReference>
<dbReference type="AlphaFoldDB" id="A0AA86SQ14"/>
<sequence length="113" mass="12172">MRVKSKDHRVALTASFDDDDSVESCENNDVDTLYPDLLIPTDNTEGDLEEDWEPPLELHSATDLHLNPNPFASPSHPRPITASSATTVATPTNLESPEPASTSGARATSTLKS</sequence>
<reference evidence="2" key="1">
    <citation type="submission" date="2023-10" db="EMBL/GenBank/DDBJ databases">
        <authorList>
            <person name="Domelevo Entfellner J.-B."/>
        </authorList>
    </citation>
    <scope>NUCLEOTIDE SEQUENCE</scope>
</reference>
<feature type="compositionally biased region" description="Acidic residues" evidence="1">
    <location>
        <begin position="16"/>
        <end position="29"/>
    </location>
</feature>
<evidence type="ECO:0000313" key="3">
    <source>
        <dbReference type="Proteomes" id="UP001189624"/>
    </source>
</evidence>
<feature type="compositionally biased region" description="Acidic residues" evidence="1">
    <location>
        <begin position="44"/>
        <end position="54"/>
    </location>
</feature>
<name>A0AA86SQ14_9FABA</name>